<dbReference type="Proteomes" id="UP001152320">
    <property type="component" value="Chromosome 8"/>
</dbReference>
<evidence type="ECO:0000259" key="4">
    <source>
        <dbReference type="PROSITE" id="PS51126"/>
    </source>
</evidence>
<feature type="region of interest" description="Disordered" evidence="1">
    <location>
        <begin position="1197"/>
        <end position="1230"/>
    </location>
</feature>
<feature type="region of interest" description="Disordered" evidence="1">
    <location>
        <begin position="1165"/>
        <end position="1184"/>
    </location>
</feature>
<feature type="domain" description="Ras-associating" evidence="3">
    <location>
        <begin position="231"/>
        <end position="350"/>
    </location>
</feature>
<evidence type="ECO:0000256" key="1">
    <source>
        <dbReference type="SAM" id="MobiDB-lite"/>
    </source>
</evidence>
<evidence type="ECO:0000259" key="3">
    <source>
        <dbReference type="PROSITE" id="PS50200"/>
    </source>
</evidence>
<dbReference type="InterPro" id="IPR002710">
    <property type="entry name" value="Dilute_dom"/>
</dbReference>
<reference evidence="5" key="1">
    <citation type="submission" date="2021-10" db="EMBL/GenBank/DDBJ databases">
        <title>Tropical sea cucumber genome reveals ecological adaptation and Cuvierian tubules defense mechanism.</title>
        <authorList>
            <person name="Chen T."/>
        </authorList>
    </citation>
    <scope>NUCLEOTIDE SEQUENCE</scope>
    <source>
        <strain evidence="5">Nanhai2018</strain>
        <tissue evidence="5">Muscle</tissue>
    </source>
</reference>
<dbReference type="InterPro" id="IPR036034">
    <property type="entry name" value="PDZ_sf"/>
</dbReference>
<feature type="compositionally biased region" description="Basic and acidic residues" evidence="1">
    <location>
        <begin position="1019"/>
        <end position="1036"/>
    </location>
</feature>
<dbReference type="Pfam" id="PF01843">
    <property type="entry name" value="DIL"/>
    <property type="match status" value="1"/>
</dbReference>
<dbReference type="PROSITE" id="PS51126">
    <property type="entry name" value="DILUTE"/>
    <property type="match status" value="1"/>
</dbReference>
<evidence type="ECO:0000313" key="6">
    <source>
        <dbReference type="Proteomes" id="UP001152320"/>
    </source>
</evidence>
<feature type="compositionally biased region" description="Polar residues" evidence="1">
    <location>
        <begin position="1261"/>
        <end position="1272"/>
    </location>
</feature>
<name>A0A9Q1C3A9_HOLLE</name>
<dbReference type="Pfam" id="PF00595">
    <property type="entry name" value="PDZ"/>
    <property type="match status" value="1"/>
</dbReference>
<evidence type="ECO:0000259" key="2">
    <source>
        <dbReference type="PROSITE" id="PS50106"/>
    </source>
</evidence>
<accession>A0A9Q1C3A9</accession>
<dbReference type="InterPro" id="IPR000159">
    <property type="entry name" value="RA_dom"/>
</dbReference>
<dbReference type="InterPro" id="IPR001478">
    <property type="entry name" value="PDZ"/>
</dbReference>
<dbReference type="EMBL" id="JAIZAY010000008">
    <property type="protein sequence ID" value="KAJ8037324.1"/>
    <property type="molecule type" value="Genomic_DNA"/>
</dbReference>
<feature type="domain" description="PDZ" evidence="2">
    <location>
        <begin position="1290"/>
        <end position="1375"/>
    </location>
</feature>
<dbReference type="Gene3D" id="2.30.42.10">
    <property type="match status" value="1"/>
</dbReference>
<dbReference type="PROSITE" id="PS50200">
    <property type="entry name" value="RA"/>
    <property type="match status" value="1"/>
</dbReference>
<keyword evidence="6" id="KW-1185">Reference proteome</keyword>
<dbReference type="Gene3D" id="2.60.200.20">
    <property type="match status" value="1"/>
</dbReference>
<dbReference type="InterPro" id="IPR052072">
    <property type="entry name" value="Vascular_dev_regulator"/>
</dbReference>
<feature type="compositionally biased region" description="Polar residues" evidence="1">
    <location>
        <begin position="1073"/>
        <end position="1090"/>
    </location>
</feature>
<organism evidence="5 6">
    <name type="scientific">Holothuria leucospilota</name>
    <name type="common">Black long sea cucumber</name>
    <name type="synonym">Mertensiothuria leucospilota</name>
    <dbReference type="NCBI Taxonomy" id="206669"/>
    <lineage>
        <taxon>Eukaryota</taxon>
        <taxon>Metazoa</taxon>
        <taxon>Echinodermata</taxon>
        <taxon>Eleutherozoa</taxon>
        <taxon>Echinozoa</taxon>
        <taxon>Holothuroidea</taxon>
        <taxon>Aspidochirotacea</taxon>
        <taxon>Aspidochirotida</taxon>
        <taxon>Holothuriidae</taxon>
        <taxon>Holothuria</taxon>
    </lineage>
</organism>
<feature type="region of interest" description="Disordered" evidence="1">
    <location>
        <begin position="107"/>
        <end position="141"/>
    </location>
</feature>
<dbReference type="SMART" id="SM00228">
    <property type="entry name" value="PDZ"/>
    <property type="match status" value="1"/>
</dbReference>
<feature type="region of interest" description="Disordered" evidence="1">
    <location>
        <begin position="1249"/>
        <end position="1281"/>
    </location>
</feature>
<dbReference type="Gene3D" id="3.10.20.90">
    <property type="entry name" value="Phosphatidylinositol 3-kinase Catalytic Subunit, Chain A, domain 1"/>
    <property type="match status" value="1"/>
</dbReference>
<dbReference type="PROSITE" id="PS50106">
    <property type="entry name" value="PDZ"/>
    <property type="match status" value="1"/>
</dbReference>
<dbReference type="PANTHER" id="PTHR16027:SF9">
    <property type="entry name" value="RAS-ASSOCIATING AND DILUTE DOMAIN-CONTAINING PROTEIN"/>
    <property type="match status" value="1"/>
</dbReference>
<sequence length="1389" mass="154427">MLKVLSSDTVETLSPVLHEQLRIPPPGQHEKVTVYQLAGSDEILLSEEERPLEIAVNSRRNITFEVRMATKKISAHQEINLSESAHRKALSNFFGVQENELTIPFSSSLSSKGCGSSEVDPSTSDEISLHSSSSSNSLTDSLGKFRKSPRLFSSNGGSGLWLRDKTPTFKRKNMPLMNYSEKYVTENGQVSPKRKTKSSRITALLENSFNLRKKQNGSEKVVPERNPDSHEEGLFKLYANFPESDCMCRRVFVEKYSKATDIVRDFLDLSSVSYDSYKDFVLCDVIGWYHSVSNGSPCVSESKLMRRKSVGWREECFRTLDDQERPLVVQSLWIPAKGRSRRFEIRRKTDLDQDKGSLNFFNIVTGDYDDLPTLAGITNSIKWDQILENGSHNKGDYQIIDNASTESQRSHLYYQPIGEAVVEKEETESSDENAVSNSVVPPRHRPYIICIQGYSVEKDLLFHVLNKETVVIGNHLSARAEGAVLKSPDIQLYGPDILLQHCILSCHQIADFMSSDLSFDKFVVSLEPCDGGKISINGYQLKEEMELRPGDLITIGNYYHFIFRDASSKCQTLFGLRWMSTSSPEAESIYSNFPHLAEESEKYEADTDRWKVAYNVEHEDDILDFMTSLMSGEDQDFGLIPGHLFLMIIEFAAYTQGPEQTKAILLKAANALLHVAGNKAKEMASTHSKSTLKPSMDSLVPDLRILLNSLSNALELLNYLQRKLPDYLPTKGFLSDEVEKNGEVGEDGSSEVCQEILSILEEVVMYSFQQCVYYITKTLYDVLPNILSSNPFSDGEDSEPAGVVDIIYIFQKTFDLLEEVSAHSEIVSQLFAYLLFFTNAALFNVLLEKASSGKYLKWSKGVQVRGNLDAVEAWIIDKGLENQIHFLQRISSAADLLASPKPQLMQATWSTLRSDYPSLRPAQLHQLLSKYELSNSAKSPQGWRPVGEDIESAKQRGAILESFEDHPPLTLPAESSKLDLCAFHNLPAFQRFIEVLRQDLPFAQVYQGASHTGQRRQSKTTERSETNELRTQDGFEDVALKEFSKDNPDLEDTNNIPQEEITVSMDCNKNIINGGTHLTDSQSLPSSEAETSSDVGSSDSRSPSPTNNSKKSYKKSKNRSNGSHLISKSSSPPKESDKDDDVMPVSSEEEASNLLQAYFSGVSSGHFDSIPEEGESSGVEDFPLLDDVPISSSFKGELVSASSTGEEGGHSSGSEGSTNLREDSNGYHDTAVENFDPVQYAVGSSGTSSLVNGLVEHPTGPSHTSSGVSGNNTSRRDRRSRRTSLDDVFVVDLVPENNHLGIRFADGMKSSLATPGVYIRGLMQKSAAAACGRLQIGDRVLAVDGTSLVGFEYYQAIKFIRQPRESYRFLLARSDPGSVIRLTAPVTNI</sequence>
<dbReference type="SUPFAM" id="SSF54236">
    <property type="entry name" value="Ubiquitin-like"/>
    <property type="match status" value="1"/>
</dbReference>
<evidence type="ECO:0000313" key="5">
    <source>
        <dbReference type="EMBL" id="KAJ8037324.1"/>
    </source>
</evidence>
<feature type="compositionally biased region" description="Acidic residues" evidence="1">
    <location>
        <begin position="1138"/>
        <end position="1149"/>
    </location>
</feature>
<dbReference type="SUPFAM" id="SSF50156">
    <property type="entry name" value="PDZ domain-like"/>
    <property type="match status" value="1"/>
</dbReference>
<feature type="domain" description="Dilute" evidence="4">
    <location>
        <begin position="754"/>
        <end position="962"/>
    </location>
</feature>
<gene>
    <name evidence="5" type="ORF">HOLleu_18118</name>
</gene>
<feature type="compositionally biased region" description="Low complexity" evidence="1">
    <location>
        <begin position="1119"/>
        <end position="1133"/>
    </location>
</feature>
<dbReference type="PANTHER" id="PTHR16027">
    <property type="entry name" value="DILUTE DOMAIN-CONTAINING PROTEIN YPR089W"/>
    <property type="match status" value="1"/>
</dbReference>
<proteinExistence type="predicted"/>
<protein>
    <submittedName>
        <fullName evidence="5">Ras-associating and dilute domain-containing protein</fullName>
    </submittedName>
</protein>
<dbReference type="InterPro" id="IPR029071">
    <property type="entry name" value="Ubiquitin-like_domsf"/>
</dbReference>
<dbReference type="InterPro" id="IPR008984">
    <property type="entry name" value="SMAD_FHA_dom_sf"/>
</dbReference>
<comment type="caution">
    <text evidence="5">The sequence shown here is derived from an EMBL/GenBank/DDBJ whole genome shotgun (WGS) entry which is preliminary data.</text>
</comment>
<feature type="region of interest" description="Disordered" evidence="1">
    <location>
        <begin position="1007"/>
        <end position="1036"/>
    </location>
</feature>
<dbReference type="SMART" id="SM01132">
    <property type="entry name" value="DIL"/>
    <property type="match status" value="1"/>
</dbReference>
<dbReference type="GO" id="GO:0051020">
    <property type="term" value="F:GTPase binding"/>
    <property type="evidence" value="ECO:0007669"/>
    <property type="project" value="TreeGrafter"/>
</dbReference>
<feature type="region of interest" description="Disordered" evidence="1">
    <location>
        <begin position="1073"/>
        <end position="1149"/>
    </location>
</feature>
<dbReference type="GO" id="GO:0007165">
    <property type="term" value="P:signal transduction"/>
    <property type="evidence" value="ECO:0007669"/>
    <property type="project" value="InterPro"/>
</dbReference>
<dbReference type="SUPFAM" id="SSF49879">
    <property type="entry name" value="SMAD/FHA domain"/>
    <property type="match status" value="1"/>
</dbReference>
<dbReference type="OrthoDB" id="3908708at2759"/>
<feature type="compositionally biased region" description="Low complexity" evidence="1">
    <location>
        <begin position="1092"/>
        <end position="1110"/>
    </location>
</feature>